<evidence type="ECO:0000313" key="5">
    <source>
        <dbReference type="Proteomes" id="UP001466331"/>
    </source>
</evidence>
<evidence type="ECO:0000259" key="3">
    <source>
        <dbReference type="Pfam" id="PF00884"/>
    </source>
</evidence>
<dbReference type="SUPFAM" id="SSF53649">
    <property type="entry name" value="Alkaline phosphatase-like"/>
    <property type="match status" value="1"/>
</dbReference>
<evidence type="ECO:0000256" key="2">
    <source>
        <dbReference type="ARBA" id="ARBA00022801"/>
    </source>
</evidence>
<dbReference type="EMBL" id="JBCHKQ010000005">
    <property type="protein sequence ID" value="MEM5948771.1"/>
    <property type="molecule type" value="Genomic_DNA"/>
</dbReference>
<dbReference type="PANTHER" id="PTHR45953:SF1">
    <property type="entry name" value="IDURONATE 2-SULFATASE"/>
    <property type="match status" value="1"/>
</dbReference>
<name>A0ABU9UDN7_9SPIR</name>
<dbReference type="InterPro" id="IPR017850">
    <property type="entry name" value="Alkaline_phosphatase_core_sf"/>
</dbReference>
<sequence>MKRPNILIINTDQQRWDALGINNPNYITPNLDNLAKESYMFDMCFVQNPLCMPSRASVWTGKYPSSLGILDMAIPLPEDQINIAHIFNIYGYDTSYFGKMHFIPHANRDHRELHPSYGFSHLEISDEPGAYEDDYYYWAVSKEKNIRDRINPGMPPAAFDWYRLMGKKSINSPYFPDVPRDDFLKTWISKIPKELSHSSFVADKTSVKITSSSSPWLIMAGFFAPHAPMIASKDFLNLYDATSIQLPQYTKEELDRLRNANISMDTVKELILGYRAMVSEVDYNVGKIIKSLKDSGEYENTIIVFTSDHGEWLGDCGRFSKGYPADDAVSRVPLLIRIPESVSDVCKPGRGIRIKDICEGVDILPTVLELAGIKRPPHLDGKSICNLINGDRHKDFALTEHRGWKTIRTEEYRYLIKDDGKEFLWDANNDVYCRNNLADYPSYKDVLSNMRLLLLEFLVKRDRGKDPVWPY</sequence>
<keyword evidence="2" id="KW-0378">Hydrolase</keyword>
<keyword evidence="1" id="KW-0479">Metal-binding</keyword>
<comment type="caution">
    <text evidence="4">The sequence shown here is derived from an EMBL/GenBank/DDBJ whole genome shotgun (WGS) entry which is preliminary data.</text>
</comment>
<gene>
    <name evidence="4" type="ORF">WKV44_09495</name>
</gene>
<evidence type="ECO:0000313" key="4">
    <source>
        <dbReference type="EMBL" id="MEM5948771.1"/>
    </source>
</evidence>
<dbReference type="RefSeq" id="WP_420070222.1">
    <property type="nucleotide sequence ID" value="NZ_JBCHKQ010000005.1"/>
</dbReference>
<accession>A0ABU9UDN7</accession>
<protein>
    <submittedName>
        <fullName evidence="4">Sulfatase-like hydrolase/transferase</fullName>
    </submittedName>
</protein>
<proteinExistence type="predicted"/>
<dbReference type="PANTHER" id="PTHR45953">
    <property type="entry name" value="IDURONATE 2-SULFATASE"/>
    <property type="match status" value="1"/>
</dbReference>
<dbReference type="Gene3D" id="3.40.720.10">
    <property type="entry name" value="Alkaline Phosphatase, subunit A"/>
    <property type="match status" value="1"/>
</dbReference>
<dbReference type="InterPro" id="IPR000917">
    <property type="entry name" value="Sulfatase_N"/>
</dbReference>
<dbReference type="Proteomes" id="UP001466331">
    <property type="component" value="Unassembled WGS sequence"/>
</dbReference>
<organism evidence="4 5">
    <name type="scientific">Rarispira pelagica</name>
    <dbReference type="NCBI Taxonomy" id="3141764"/>
    <lineage>
        <taxon>Bacteria</taxon>
        <taxon>Pseudomonadati</taxon>
        <taxon>Spirochaetota</taxon>
        <taxon>Spirochaetia</taxon>
        <taxon>Winmispirales</taxon>
        <taxon>Winmispiraceae</taxon>
        <taxon>Rarispira</taxon>
    </lineage>
</organism>
<feature type="domain" description="Sulfatase N-terminal" evidence="3">
    <location>
        <begin position="4"/>
        <end position="373"/>
    </location>
</feature>
<keyword evidence="5" id="KW-1185">Reference proteome</keyword>
<reference evidence="4 5" key="1">
    <citation type="submission" date="2024-03" db="EMBL/GenBank/DDBJ databases">
        <title>Ignisphaera cupida sp. nov., a hyperthermophilic hydrolytic archaeon from a hot spring of Kamchatka, and proposal of Ignisphaeraceae fam. nov.</title>
        <authorList>
            <person name="Podosokorskaya O.A."/>
            <person name="Elcheninov A.G."/>
            <person name="Maltseva A.I."/>
            <person name="Zayulina K.S."/>
            <person name="Novikov A."/>
            <person name="Merkel A.Y."/>
        </authorList>
    </citation>
    <scope>NUCLEOTIDE SEQUENCE [LARGE SCALE GENOMIC DNA]</scope>
    <source>
        <strain evidence="4 5">38H-sp</strain>
    </source>
</reference>
<dbReference type="Pfam" id="PF00884">
    <property type="entry name" value="Sulfatase"/>
    <property type="match status" value="1"/>
</dbReference>
<evidence type="ECO:0000256" key="1">
    <source>
        <dbReference type="ARBA" id="ARBA00022723"/>
    </source>
</evidence>